<protein>
    <submittedName>
        <fullName evidence="1">Uncharacterized protein</fullName>
    </submittedName>
</protein>
<name>A0A3M6U2N0_POCDA</name>
<reference evidence="1 2" key="1">
    <citation type="journal article" date="2018" name="Sci. Rep.">
        <title>Comparative analysis of the Pocillopora damicornis genome highlights role of immune system in coral evolution.</title>
        <authorList>
            <person name="Cunning R."/>
            <person name="Bay R.A."/>
            <person name="Gillette P."/>
            <person name="Baker A.C."/>
            <person name="Traylor-Knowles N."/>
        </authorList>
    </citation>
    <scope>NUCLEOTIDE SEQUENCE [LARGE SCALE GENOMIC DNA]</scope>
    <source>
        <strain evidence="1">RSMAS</strain>
        <tissue evidence="1">Whole animal</tissue>
    </source>
</reference>
<dbReference type="AlphaFoldDB" id="A0A3M6U2N0"/>
<evidence type="ECO:0000313" key="2">
    <source>
        <dbReference type="Proteomes" id="UP000275408"/>
    </source>
</evidence>
<organism evidence="1 2">
    <name type="scientific">Pocillopora damicornis</name>
    <name type="common">Cauliflower coral</name>
    <name type="synonym">Millepora damicornis</name>
    <dbReference type="NCBI Taxonomy" id="46731"/>
    <lineage>
        <taxon>Eukaryota</taxon>
        <taxon>Metazoa</taxon>
        <taxon>Cnidaria</taxon>
        <taxon>Anthozoa</taxon>
        <taxon>Hexacorallia</taxon>
        <taxon>Scleractinia</taxon>
        <taxon>Astrocoeniina</taxon>
        <taxon>Pocilloporidae</taxon>
        <taxon>Pocillopora</taxon>
    </lineage>
</organism>
<keyword evidence="2" id="KW-1185">Reference proteome</keyword>
<accession>A0A3M6U2N0</accession>
<sequence>MNALLFQFIQPNRTPSDKTLLGDMEEEDPENFVMVHTIAERLIVPEEFGSVLIAADVSVQNKTSSGTLFRRQKDYFMF</sequence>
<dbReference type="EMBL" id="RCHS01002320">
    <property type="protein sequence ID" value="RMX47943.1"/>
    <property type="molecule type" value="Genomic_DNA"/>
</dbReference>
<gene>
    <name evidence="1" type="ORF">pdam_00005381</name>
</gene>
<dbReference type="Proteomes" id="UP000275408">
    <property type="component" value="Unassembled WGS sequence"/>
</dbReference>
<evidence type="ECO:0000313" key="1">
    <source>
        <dbReference type="EMBL" id="RMX47943.1"/>
    </source>
</evidence>
<proteinExistence type="predicted"/>
<comment type="caution">
    <text evidence="1">The sequence shown here is derived from an EMBL/GenBank/DDBJ whole genome shotgun (WGS) entry which is preliminary data.</text>
</comment>